<proteinExistence type="predicted"/>
<dbReference type="EMBL" id="BTSX01000006">
    <property type="protein sequence ID" value="GMT07560.1"/>
    <property type="molecule type" value="Genomic_DNA"/>
</dbReference>
<sequence length="98" mass="11071">DMQSAQNRPISGRIEDDPVFSFTQGQINFLSAHAGTVVIDDHFYEPHNLAFLVAPTIAARLRSGKTSASDFEDLRIARQVYLEEFKHGFQRLDAYKGE</sequence>
<keyword evidence="2" id="KW-1185">Reference proteome</keyword>
<name>A0AAV5UNL8_9BILA</name>
<comment type="caution">
    <text evidence="1">The sequence shown here is derived from an EMBL/GenBank/DDBJ whole genome shotgun (WGS) entry which is preliminary data.</text>
</comment>
<evidence type="ECO:0000313" key="1">
    <source>
        <dbReference type="EMBL" id="GMT07560.1"/>
    </source>
</evidence>
<dbReference type="AlphaFoldDB" id="A0AAV5UNL8"/>
<reference evidence="1" key="1">
    <citation type="submission" date="2023-10" db="EMBL/GenBank/DDBJ databases">
        <title>Genome assembly of Pristionchus species.</title>
        <authorList>
            <person name="Yoshida K."/>
            <person name="Sommer R.J."/>
        </authorList>
    </citation>
    <scope>NUCLEOTIDE SEQUENCE</scope>
    <source>
        <strain evidence="1">RS0144</strain>
    </source>
</reference>
<accession>A0AAV5UNL8</accession>
<gene>
    <name evidence="1" type="ORF">PENTCL1PPCAC_29734</name>
</gene>
<evidence type="ECO:0000313" key="2">
    <source>
        <dbReference type="Proteomes" id="UP001432027"/>
    </source>
</evidence>
<organism evidence="1 2">
    <name type="scientific">Pristionchus entomophagus</name>
    <dbReference type="NCBI Taxonomy" id="358040"/>
    <lineage>
        <taxon>Eukaryota</taxon>
        <taxon>Metazoa</taxon>
        <taxon>Ecdysozoa</taxon>
        <taxon>Nematoda</taxon>
        <taxon>Chromadorea</taxon>
        <taxon>Rhabditida</taxon>
        <taxon>Rhabditina</taxon>
        <taxon>Diplogasteromorpha</taxon>
        <taxon>Diplogasteroidea</taxon>
        <taxon>Neodiplogasteridae</taxon>
        <taxon>Pristionchus</taxon>
    </lineage>
</organism>
<feature type="non-terminal residue" evidence="1">
    <location>
        <position position="1"/>
    </location>
</feature>
<protein>
    <submittedName>
        <fullName evidence="1">Uncharacterized protein</fullName>
    </submittedName>
</protein>
<feature type="non-terminal residue" evidence="1">
    <location>
        <position position="98"/>
    </location>
</feature>
<dbReference type="Proteomes" id="UP001432027">
    <property type="component" value="Unassembled WGS sequence"/>
</dbReference>